<evidence type="ECO:0000313" key="5">
    <source>
        <dbReference type="EMBL" id="KFB52958.1"/>
    </source>
</evidence>
<feature type="compositionally biased region" description="Basic residues" evidence="3">
    <location>
        <begin position="346"/>
        <end position="366"/>
    </location>
</feature>
<evidence type="ECO:0000256" key="3">
    <source>
        <dbReference type="SAM" id="MobiDB-lite"/>
    </source>
</evidence>
<dbReference type="EnsemblMetazoa" id="ASIC021245-RA">
    <property type="protein sequence ID" value="ASIC021245-PA"/>
    <property type="gene ID" value="ASIC021245"/>
</dbReference>
<organism evidence="6 7">
    <name type="scientific">Anopheles sinensis</name>
    <name type="common">Mosquito</name>
    <dbReference type="NCBI Taxonomy" id="74873"/>
    <lineage>
        <taxon>Eukaryota</taxon>
        <taxon>Metazoa</taxon>
        <taxon>Ecdysozoa</taxon>
        <taxon>Arthropoda</taxon>
        <taxon>Hexapoda</taxon>
        <taxon>Insecta</taxon>
        <taxon>Pterygota</taxon>
        <taxon>Neoptera</taxon>
        <taxon>Endopterygota</taxon>
        <taxon>Diptera</taxon>
        <taxon>Nematocera</taxon>
        <taxon>Culicoidea</taxon>
        <taxon>Culicidae</taxon>
        <taxon>Anophelinae</taxon>
        <taxon>Anopheles</taxon>
    </lineage>
</organism>
<feature type="compositionally biased region" description="Polar residues" evidence="3">
    <location>
        <begin position="1"/>
        <end position="10"/>
    </location>
</feature>
<dbReference type="EMBL" id="KE525409">
    <property type="protein sequence ID" value="KFB52958.1"/>
    <property type="molecule type" value="Genomic_DNA"/>
</dbReference>
<feature type="compositionally biased region" description="Basic residues" evidence="3">
    <location>
        <begin position="409"/>
        <end position="428"/>
    </location>
</feature>
<dbReference type="Gene3D" id="3.30.710.10">
    <property type="entry name" value="Potassium Channel Kv1.1, Chain A"/>
    <property type="match status" value="1"/>
</dbReference>
<dbReference type="EMBL" id="ATLV01026249">
    <property type="status" value="NOT_ANNOTATED_CDS"/>
    <property type="molecule type" value="Genomic_DNA"/>
</dbReference>
<proteinExistence type="predicted"/>
<feature type="domain" description="BTB" evidence="4">
    <location>
        <begin position="62"/>
        <end position="128"/>
    </location>
</feature>
<dbReference type="InterPro" id="IPR000210">
    <property type="entry name" value="BTB/POZ_dom"/>
</dbReference>
<feature type="compositionally biased region" description="Basic residues" evidence="3">
    <location>
        <begin position="186"/>
        <end position="195"/>
    </location>
</feature>
<sequence>MDTKASSSGPAPTHLPSSTYPATSPYSKAARSSHQYFSLRWNNYQSNMTSVFHELLESQSFVDVTLACEYNSLKAHKVVLSACSAYFQKILLDNPCKHPTIILPADICFSDLQFIIEFVYRGEIDVSEAELQGTSFHPSGRRGKMEGGRKKAITFLQQISIHAMRRQMKIRSGKKSQIHTHTLTHSTHRPHGGRMGRGRGCHFDRLDACAPQYCGPRVFCTPRSAFLHTHTPSPYVAGSRVKDIGLLEEEKEKKTRAKRLNQAVTTTVDDELRLFFAITLVLAISAFLGSRRHSPLFSYLFLKLNVGDSLSALLSDERVALVGVVGGGGGTGGGRSHYHPTQQQHHSLHHHHPHLHHPHHPHHHLHLAGDEDDGSPSSVVVVETHDLTTTGPSASSATKDKLYHLQQQQHHHQNHPHQQQHHHHHHHPPSSQQIGGKMASLGMGVGINGSVMGVVPMGYLDFAPEPPAPTATPVTEHVDINCAPSSHDTRDLSISDQ</sequence>
<reference evidence="5 7" key="1">
    <citation type="journal article" date="2014" name="BMC Genomics">
        <title>Genome sequence of Anopheles sinensis provides insight into genetics basis of mosquito competence for malaria parasites.</title>
        <authorList>
            <person name="Zhou D."/>
            <person name="Zhang D."/>
            <person name="Ding G."/>
            <person name="Shi L."/>
            <person name="Hou Q."/>
            <person name="Ye Y."/>
            <person name="Xu Y."/>
            <person name="Zhou H."/>
            <person name="Xiong C."/>
            <person name="Li S."/>
            <person name="Yu J."/>
            <person name="Hong S."/>
            <person name="Yu X."/>
            <person name="Zou P."/>
            <person name="Chen C."/>
            <person name="Chang X."/>
            <person name="Wang W."/>
            <person name="Lv Y."/>
            <person name="Sun Y."/>
            <person name="Ma L."/>
            <person name="Shen B."/>
            <person name="Zhu C."/>
        </authorList>
    </citation>
    <scope>NUCLEOTIDE SEQUENCE [LARGE SCALE GENOMIC DNA]</scope>
</reference>
<comment type="subcellular location">
    <subcellularLocation>
        <location evidence="1">Nucleus</location>
    </subcellularLocation>
</comment>
<dbReference type="EMBL" id="ATLV01026247">
    <property type="status" value="NOT_ANNOTATED_CDS"/>
    <property type="molecule type" value="Genomic_DNA"/>
</dbReference>
<dbReference type="STRING" id="74873.A0A084WRW4"/>
<dbReference type="OrthoDB" id="10261408at2759"/>
<feature type="compositionally biased region" description="Low complexity" evidence="3">
    <location>
        <begin position="16"/>
        <end position="26"/>
    </location>
</feature>
<dbReference type="Pfam" id="PF00651">
    <property type="entry name" value="BTB"/>
    <property type="match status" value="1"/>
</dbReference>
<evidence type="ECO:0000259" key="4">
    <source>
        <dbReference type="PROSITE" id="PS50097"/>
    </source>
</evidence>
<evidence type="ECO:0000256" key="2">
    <source>
        <dbReference type="ARBA" id="ARBA00023242"/>
    </source>
</evidence>
<dbReference type="EMBL" id="ATLV01026243">
    <property type="status" value="NOT_ANNOTATED_CDS"/>
    <property type="molecule type" value="Genomic_DNA"/>
</dbReference>
<dbReference type="GO" id="GO:0005634">
    <property type="term" value="C:nucleus"/>
    <property type="evidence" value="ECO:0007669"/>
    <property type="project" value="UniProtKB-SubCell"/>
</dbReference>
<evidence type="ECO:0000313" key="6">
    <source>
        <dbReference type="EnsemblMetazoa" id="ASIC021245-PA"/>
    </source>
</evidence>
<reference evidence="6" key="2">
    <citation type="submission" date="2020-05" db="UniProtKB">
        <authorList>
            <consortium name="EnsemblMetazoa"/>
        </authorList>
    </citation>
    <scope>IDENTIFICATION</scope>
</reference>
<dbReference type="EMBL" id="ATLV01026242">
    <property type="status" value="NOT_ANNOTATED_CDS"/>
    <property type="molecule type" value="Genomic_DNA"/>
</dbReference>
<dbReference type="PANTHER" id="PTHR23110">
    <property type="entry name" value="BTB DOMAIN TRANSCRIPTION FACTOR"/>
    <property type="match status" value="1"/>
</dbReference>
<dbReference type="EMBL" id="ATLV01026245">
    <property type="status" value="NOT_ANNOTATED_CDS"/>
    <property type="molecule type" value="Genomic_DNA"/>
</dbReference>
<feature type="region of interest" description="Disordered" evidence="3">
    <location>
        <begin position="404"/>
        <end position="440"/>
    </location>
</feature>
<feature type="region of interest" description="Disordered" evidence="3">
    <location>
        <begin position="1"/>
        <end position="26"/>
    </location>
</feature>
<dbReference type="EMBL" id="ATLV01026248">
    <property type="status" value="NOT_ANNOTATED_CDS"/>
    <property type="molecule type" value="Genomic_DNA"/>
</dbReference>
<keyword evidence="2" id="KW-0539">Nucleus</keyword>
<dbReference type="VEuPathDB" id="VectorBase:ASIS020163"/>
<dbReference type="EMBL" id="ATLV01026240">
    <property type="status" value="NOT_ANNOTATED_CDS"/>
    <property type="molecule type" value="Genomic_DNA"/>
</dbReference>
<feature type="region of interest" description="Disordered" evidence="3">
    <location>
        <begin position="331"/>
        <end position="378"/>
    </location>
</feature>
<dbReference type="SUPFAM" id="SSF54695">
    <property type="entry name" value="POZ domain"/>
    <property type="match status" value="1"/>
</dbReference>
<evidence type="ECO:0000313" key="7">
    <source>
        <dbReference type="Proteomes" id="UP000030765"/>
    </source>
</evidence>
<dbReference type="SMART" id="SM00225">
    <property type="entry name" value="BTB"/>
    <property type="match status" value="1"/>
</dbReference>
<dbReference type="GO" id="GO:0006357">
    <property type="term" value="P:regulation of transcription by RNA polymerase II"/>
    <property type="evidence" value="ECO:0007669"/>
    <property type="project" value="TreeGrafter"/>
</dbReference>
<keyword evidence="7" id="KW-1185">Reference proteome</keyword>
<dbReference type="EMBL" id="ATLV01026244">
    <property type="status" value="NOT_ANNOTATED_CDS"/>
    <property type="molecule type" value="Genomic_DNA"/>
</dbReference>
<dbReference type="PROSITE" id="PS50097">
    <property type="entry name" value="BTB"/>
    <property type="match status" value="1"/>
</dbReference>
<feature type="region of interest" description="Disordered" evidence="3">
    <location>
        <begin position="172"/>
        <end position="195"/>
    </location>
</feature>
<accession>A0A084WRW4</accession>
<protein>
    <recommendedName>
        <fullName evidence="4">BTB domain-containing protein</fullName>
    </recommendedName>
</protein>
<dbReference type="PANTHER" id="PTHR23110:SF102">
    <property type="entry name" value="PIPSQUEAK, ISOFORM O"/>
    <property type="match status" value="1"/>
</dbReference>
<dbReference type="InterPro" id="IPR051095">
    <property type="entry name" value="Dros_DevTransReg"/>
</dbReference>
<dbReference type="Proteomes" id="UP000030765">
    <property type="component" value="Unassembled WGS sequence"/>
</dbReference>
<evidence type="ECO:0000256" key="1">
    <source>
        <dbReference type="ARBA" id="ARBA00004123"/>
    </source>
</evidence>
<dbReference type="AlphaFoldDB" id="A0A084WRW4"/>
<dbReference type="EMBL" id="ATLV01026241">
    <property type="status" value="NOT_ANNOTATED_CDS"/>
    <property type="molecule type" value="Genomic_DNA"/>
</dbReference>
<dbReference type="VEuPathDB" id="VectorBase:ASIC021245"/>
<dbReference type="InterPro" id="IPR011333">
    <property type="entry name" value="SKP1/BTB/POZ_sf"/>
</dbReference>
<gene>
    <name evidence="5" type="ORF">ZHAS_00021245</name>
</gene>
<dbReference type="EMBL" id="ATLV01026246">
    <property type="status" value="NOT_ANNOTATED_CDS"/>
    <property type="molecule type" value="Genomic_DNA"/>
</dbReference>
<name>A0A084WRW4_ANOSI</name>
<dbReference type="CDD" id="cd18315">
    <property type="entry name" value="BTB_POZ_BAB-like"/>
    <property type="match status" value="1"/>
</dbReference>